<reference evidence="1 2" key="1">
    <citation type="submission" date="2020-02" db="EMBL/GenBank/DDBJ databases">
        <title>Nitrogenibacter mangrovi gen. nov., sp. nov. isolated from mangrove sediment, a denitrifying betaproteobacterium.</title>
        <authorList>
            <person name="Liao H."/>
            <person name="Tian Y."/>
        </authorList>
    </citation>
    <scope>NUCLEOTIDE SEQUENCE [LARGE SCALE GENOMIC DNA]</scope>
    <source>
        <strain evidence="1 2">M9-3-2</strain>
    </source>
</reference>
<protein>
    <recommendedName>
        <fullName evidence="3">PilZ domain-containing protein</fullName>
    </recommendedName>
</protein>
<dbReference type="Proteomes" id="UP000501991">
    <property type="component" value="Chromosome"/>
</dbReference>
<organism evidence="1 2">
    <name type="scientific">Nitrogeniibacter mangrovi</name>
    <dbReference type="NCBI Taxonomy" id="2016596"/>
    <lineage>
        <taxon>Bacteria</taxon>
        <taxon>Pseudomonadati</taxon>
        <taxon>Pseudomonadota</taxon>
        <taxon>Betaproteobacteria</taxon>
        <taxon>Rhodocyclales</taxon>
        <taxon>Zoogloeaceae</taxon>
        <taxon>Nitrogeniibacter</taxon>
    </lineage>
</organism>
<name>A0A6C1B9I0_9RHOO</name>
<dbReference type="EMBL" id="CP048836">
    <property type="protein sequence ID" value="QID18904.1"/>
    <property type="molecule type" value="Genomic_DNA"/>
</dbReference>
<evidence type="ECO:0000313" key="2">
    <source>
        <dbReference type="Proteomes" id="UP000501991"/>
    </source>
</evidence>
<sequence length="486" mass="53572">MLLSSSDVAPNMPAALRDLPGRLRAVPPNDPVAALAEIGDVLDALVAQAQSQFMVLAVGLGELDEASQPYLRASLRGFLQAAVLKSGRGEVLRSSCLAFFRQLSGACAEALQRGRYEHTDQSPLLAELAARLLRAETNALKWDHMVYGPYDEGLWRRTGAVLLEAVEEGREALPVRLRSDRETVTTTGREMARAIALRCGGLDQLPVELIDITDRMIHYILPALYIGPMPVEGARFYWQPHEGRGPVRLVSGQENVPNAWYFSAQHADPAMAELERMLAKGMVPGVLDSGPGSREKIRACMRHLRRAWCEAPVTRRHRRHPMTGGIRALKGFGTLRQVLKNGAREWEQWDLRDASVNGMGVVMPLASSELPRIGDLVAVRPDETGEWRLGMIRRLTRDEGLKAYLGLETFATAPRVVRADDGRAPIDVLLCDPLRRGGVLRIVSPTNALRPGSPLFVAENGAIQKLKPLGSAWRGSEFEVRTYLVL</sequence>
<evidence type="ECO:0008006" key="3">
    <source>
        <dbReference type="Google" id="ProtNLM"/>
    </source>
</evidence>
<keyword evidence="2" id="KW-1185">Reference proteome</keyword>
<gene>
    <name evidence="1" type="ORF">G3580_15520</name>
</gene>
<dbReference type="KEGG" id="azq:G3580_15520"/>
<dbReference type="AlphaFoldDB" id="A0A6C1B9I0"/>
<proteinExistence type="predicted"/>
<dbReference type="RefSeq" id="WP_173767011.1">
    <property type="nucleotide sequence ID" value="NZ_CP048836.1"/>
</dbReference>
<accession>A0A6C1B9I0</accession>
<evidence type="ECO:0000313" key="1">
    <source>
        <dbReference type="EMBL" id="QID18904.1"/>
    </source>
</evidence>